<dbReference type="InterPro" id="IPR001845">
    <property type="entry name" value="HTH_ArsR_DNA-bd_dom"/>
</dbReference>
<dbReference type="Pfam" id="PF12840">
    <property type="entry name" value="HTH_20"/>
    <property type="match status" value="1"/>
</dbReference>
<dbReference type="EMBL" id="LZKG01000154">
    <property type="protein sequence ID" value="OBI25471.1"/>
    <property type="molecule type" value="Genomic_DNA"/>
</dbReference>
<evidence type="ECO:0000259" key="1">
    <source>
        <dbReference type="PROSITE" id="PS50987"/>
    </source>
</evidence>
<name>A0A1A2XKP5_MYCSD</name>
<accession>A0A1A2XKP5</accession>
<dbReference type="Gene3D" id="1.10.10.10">
    <property type="entry name" value="Winged helix-like DNA-binding domain superfamily/Winged helix DNA-binding domain"/>
    <property type="match status" value="1"/>
</dbReference>
<dbReference type="PANTHER" id="PTHR38600">
    <property type="entry name" value="TRANSCRIPTIONAL REGULATORY PROTEIN"/>
    <property type="match status" value="1"/>
</dbReference>
<evidence type="ECO:0000313" key="2">
    <source>
        <dbReference type="EMBL" id="OBI25471.1"/>
    </source>
</evidence>
<feature type="domain" description="HTH arsR-type" evidence="1">
    <location>
        <begin position="12"/>
        <end position="107"/>
    </location>
</feature>
<dbReference type="PANTHER" id="PTHR38600:SF1">
    <property type="entry name" value="TRANSCRIPTIONAL REGULATORY PROTEIN"/>
    <property type="match status" value="1"/>
</dbReference>
<sequence length="121" mass="12847">MGAPGRVGAQVSGAGPAGVTAPVFEALGDPNRLLIINRLCEGGPRSTSQVAQVIPVTRQGAAKHLQLLEAVGLVSSTRRGRERIWEVQARPLADAGDYLSVLSRRWDATIDRLRAHVEDGS</sequence>
<dbReference type="CDD" id="cd00090">
    <property type="entry name" value="HTH_ARSR"/>
    <property type="match status" value="1"/>
</dbReference>
<dbReference type="InterPro" id="IPR036390">
    <property type="entry name" value="WH_DNA-bd_sf"/>
</dbReference>
<dbReference type="Proteomes" id="UP000093943">
    <property type="component" value="Unassembled WGS sequence"/>
</dbReference>
<dbReference type="GO" id="GO:0003700">
    <property type="term" value="F:DNA-binding transcription factor activity"/>
    <property type="evidence" value="ECO:0007669"/>
    <property type="project" value="InterPro"/>
</dbReference>
<dbReference type="NCBIfam" id="NF033788">
    <property type="entry name" value="HTH_metalloreg"/>
    <property type="match status" value="1"/>
</dbReference>
<comment type="caution">
    <text evidence="2">The sequence shown here is derived from an EMBL/GenBank/DDBJ whole genome shotgun (WGS) entry which is preliminary data.</text>
</comment>
<dbReference type="AlphaFoldDB" id="A0A1A2XKP5"/>
<organism evidence="2 3">
    <name type="scientific">Mycolicibacter sinensis (strain JDM601)</name>
    <name type="common">Mycobacterium sinense</name>
    <dbReference type="NCBI Taxonomy" id="875328"/>
    <lineage>
        <taxon>Bacteria</taxon>
        <taxon>Bacillati</taxon>
        <taxon>Actinomycetota</taxon>
        <taxon>Actinomycetes</taxon>
        <taxon>Mycobacteriales</taxon>
        <taxon>Mycobacteriaceae</taxon>
        <taxon>Mycolicibacter</taxon>
    </lineage>
</organism>
<protein>
    <submittedName>
        <fullName evidence="2">Transcriptional regulator</fullName>
    </submittedName>
</protein>
<dbReference type="InterPro" id="IPR036388">
    <property type="entry name" value="WH-like_DNA-bd_sf"/>
</dbReference>
<dbReference type="SMART" id="SM00418">
    <property type="entry name" value="HTH_ARSR"/>
    <property type="match status" value="1"/>
</dbReference>
<dbReference type="PROSITE" id="PS50987">
    <property type="entry name" value="HTH_ARSR_2"/>
    <property type="match status" value="1"/>
</dbReference>
<dbReference type="PRINTS" id="PR00778">
    <property type="entry name" value="HTHARSR"/>
</dbReference>
<dbReference type="SUPFAM" id="SSF46785">
    <property type="entry name" value="Winged helix' DNA-binding domain"/>
    <property type="match status" value="1"/>
</dbReference>
<gene>
    <name evidence="2" type="ORF">A5710_09630</name>
</gene>
<proteinExistence type="predicted"/>
<dbReference type="InterPro" id="IPR011991">
    <property type="entry name" value="ArsR-like_HTH"/>
</dbReference>
<reference evidence="3" key="1">
    <citation type="submission" date="2016-06" db="EMBL/GenBank/DDBJ databases">
        <authorList>
            <person name="Sutton G."/>
            <person name="Brinkac L."/>
            <person name="Sanka R."/>
            <person name="Adams M."/>
            <person name="Lau E."/>
            <person name="Sam S."/>
            <person name="Sreng N."/>
            <person name="Him V."/>
            <person name="Kerleguer A."/>
            <person name="Cheng S."/>
        </authorList>
    </citation>
    <scope>NUCLEOTIDE SEQUENCE [LARGE SCALE GENOMIC DNA]</scope>
    <source>
        <strain evidence="3">E1876</strain>
    </source>
</reference>
<evidence type="ECO:0000313" key="3">
    <source>
        <dbReference type="Proteomes" id="UP000093943"/>
    </source>
</evidence>